<evidence type="ECO:0000313" key="2">
    <source>
        <dbReference type="EMBL" id="QTV06693.1"/>
    </source>
</evidence>
<keyword evidence="1" id="KW-0472">Membrane</keyword>
<keyword evidence="1" id="KW-1133">Transmembrane helix</keyword>
<name>A0ABX7XFI0_9FLAO</name>
<keyword evidence="3" id="KW-1185">Reference proteome</keyword>
<accession>A0ABX7XFI0</accession>
<evidence type="ECO:0008006" key="4">
    <source>
        <dbReference type="Google" id="ProtNLM"/>
    </source>
</evidence>
<evidence type="ECO:0000313" key="3">
    <source>
        <dbReference type="Proteomes" id="UP000672011"/>
    </source>
</evidence>
<reference evidence="3" key="2">
    <citation type="submission" date="2021-04" db="EMBL/GenBank/DDBJ databases">
        <title>Taxonomy of Flavobacteriaceae bacterium ZY171143.</title>
        <authorList>
            <person name="Li F."/>
        </authorList>
    </citation>
    <scope>NUCLEOTIDE SEQUENCE [LARGE SCALE GENOMIC DNA]</scope>
    <source>
        <strain evidence="3">ZY171143</strain>
    </source>
</reference>
<feature type="transmembrane region" description="Helical" evidence="1">
    <location>
        <begin position="41"/>
        <end position="58"/>
    </location>
</feature>
<keyword evidence="1" id="KW-0812">Transmembrane</keyword>
<feature type="transmembrane region" description="Helical" evidence="1">
    <location>
        <begin position="288"/>
        <end position="307"/>
    </location>
</feature>
<evidence type="ECO:0000256" key="1">
    <source>
        <dbReference type="SAM" id="Phobius"/>
    </source>
</evidence>
<reference evidence="2 3" key="1">
    <citation type="journal article" date="2021" name="Int. J. Syst. Evol. Microbiol.">
        <title>Faecalibacter bovis sp. nov., isolated from cow faeces.</title>
        <authorList>
            <person name="Li F."/>
            <person name="Zhao W."/>
            <person name="Hong Q."/>
            <person name="Shao Q."/>
            <person name="Song J."/>
            <person name="Yang S."/>
        </authorList>
    </citation>
    <scope>NUCLEOTIDE SEQUENCE [LARGE SCALE GENOMIC DNA]</scope>
    <source>
        <strain evidence="2 3">ZY171143</strain>
    </source>
</reference>
<gene>
    <name evidence="2" type="ORF">J9309_05085</name>
</gene>
<dbReference type="RefSeq" id="WP_230477454.1">
    <property type="nucleotide sequence ID" value="NZ_CP072842.1"/>
</dbReference>
<dbReference type="Proteomes" id="UP000672011">
    <property type="component" value="Chromosome"/>
</dbReference>
<organism evidence="2 3">
    <name type="scientific">Faecalibacter bovis</name>
    <dbReference type="NCBI Taxonomy" id="2898187"/>
    <lineage>
        <taxon>Bacteria</taxon>
        <taxon>Pseudomonadati</taxon>
        <taxon>Bacteroidota</taxon>
        <taxon>Flavobacteriia</taxon>
        <taxon>Flavobacteriales</taxon>
        <taxon>Weeksellaceae</taxon>
        <taxon>Faecalibacter</taxon>
    </lineage>
</organism>
<protein>
    <recommendedName>
        <fullName evidence="4">Polysaccharide chain length determinant N-terminal domain-containing protein</fullName>
    </recommendedName>
</protein>
<sequence length="308" mass="35520">MSENSTNQEIDLLKVADGFSKKLSQLTTKAVNFIKFIKRNIIYILALFIIGAVLGYFYDKNNKSYYTEIIVSPNFNTVDFLNNQIDVVNSRIELQDEKFYAQVGISKQTKIGKVEVKPITDIYRIIDNNELYLDLFKTMTENNDASKIIEDYATSKNFPLHQITIHSGEVLDQKVLDNIMKFINTSDYYNKSRVEIAENLKDKLANNNTSIDQINAILNQVGSSRNVNATVFYNDNKELNELINNKTKLIQENHELKVHLKNLDYIVTPINYATNINNKSGLNNKMKLVFPIVFVGGFFVFAFIRRYF</sequence>
<dbReference type="EMBL" id="CP072842">
    <property type="protein sequence ID" value="QTV06693.1"/>
    <property type="molecule type" value="Genomic_DNA"/>
</dbReference>
<proteinExistence type="predicted"/>